<name>A0A699XRM8_TANCI</name>
<evidence type="ECO:0000313" key="1">
    <source>
        <dbReference type="EMBL" id="GFD60628.1"/>
    </source>
</evidence>
<organism evidence="1">
    <name type="scientific">Tanacetum cinerariifolium</name>
    <name type="common">Dalmatian daisy</name>
    <name type="synonym">Chrysanthemum cinerariifolium</name>
    <dbReference type="NCBI Taxonomy" id="118510"/>
    <lineage>
        <taxon>Eukaryota</taxon>
        <taxon>Viridiplantae</taxon>
        <taxon>Streptophyta</taxon>
        <taxon>Embryophyta</taxon>
        <taxon>Tracheophyta</taxon>
        <taxon>Spermatophyta</taxon>
        <taxon>Magnoliopsida</taxon>
        <taxon>eudicotyledons</taxon>
        <taxon>Gunneridae</taxon>
        <taxon>Pentapetalae</taxon>
        <taxon>asterids</taxon>
        <taxon>campanulids</taxon>
        <taxon>Asterales</taxon>
        <taxon>Asteraceae</taxon>
        <taxon>Asteroideae</taxon>
        <taxon>Anthemideae</taxon>
        <taxon>Anthemidinae</taxon>
        <taxon>Tanacetum</taxon>
    </lineage>
</organism>
<dbReference type="EMBL" id="BKCJ011880289">
    <property type="protein sequence ID" value="GFD60628.1"/>
    <property type="molecule type" value="Genomic_DNA"/>
</dbReference>
<proteinExistence type="predicted"/>
<reference evidence="1" key="1">
    <citation type="journal article" date="2019" name="Sci. Rep.">
        <title>Draft genome of Tanacetum cinerariifolium, the natural source of mosquito coil.</title>
        <authorList>
            <person name="Yamashiro T."/>
            <person name="Shiraishi A."/>
            <person name="Satake H."/>
            <person name="Nakayama K."/>
        </authorList>
    </citation>
    <scope>NUCLEOTIDE SEQUENCE</scope>
</reference>
<gene>
    <name evidence="1" type="ORF">Tci_932597</name>
</gene>
<sequence>RSSGLCFRRGLCSPRSGRCQHPAGFGRSGRWRCTGNLAYRRGAAEHPT</sequence>
<dbReference type="AlphaFoldDB" id="A0A699XRM8"/>
<protein>
    <submittedName>
        <fullName evidence="1">Uncharacterized protein</fullName>
    </submittedName>
</protein>
<feature type="non-terminal residue" evidence="1">
    <location>
        <position position="1"/>
    </location>
</feature>
<accession>A0A699XRM8</accession>
<comment type="caution">
    <text evidence="1">The sequence shown here is derived from an EMBL/GenBank/DDBJ whole genome shotgun (WGS) entry which is preliminary data.</text>
</comment>